<dbReference type="GO" id="GO:0009307">
    <property type="term" value="P:DNA restriction-modification system"/>
    <property type="evidence" value="ECO:0007669"/>
    <property type="project" value="InterPro"/>
</dbReference>
<dbReference type="PRINTS" id="PR00505">
    <property type="entry name" value="D12N6MTFRASE"/>
</dbReference>
<comment type="catalytic activity">
    <reaction evidence="6">
        <text>a 2'-deoxyadenosine in DNA + S-adenosyl-L-methionine = an N(6)-methyl-2'-deoxyadenosine in DNA + S-adenosyl-L-homocysteine + H(+)</text>
        <dbReference type="Rhea" id="RHEA:15197"/>
        <dbReference type="Rhea" id="RHEA-COMP:12418"/>
        <dbReference type="Rhea" id="RHEA-COMP:12419"/>
        <dbReference type="ChEBI" id="CHEBI:15378"/>
        <dbReference type="ChEBI" id="CHEBI:57856"/>
        <dbReference type="ChEBI" id="CHEBI:59789"/>
        <dbReference type="ChEBI" id="CHEBI:90615"/>
        <dbReference type="ChEBI" id="CHEBI:90616"/>
        <dbReference type="EC" id="2.1.1.72"/>
    </reaction>
</comment>
<dbReference type="Gene3D" id="1.10.1020.10">
    <property type="entry name" value="Adenine-specific Methyltransferase, Domain 2"/>
    <property type="match status" value="1"/>
</dbReference>
<evidence type="ECO:0000256" key="2">
    <source>
        <dbReference type="ARBA" id="ARBA00011900"/>
    </source>
</evidence>
<dbReference type="PANTHER" id="PTHR30481:SF3">
    <property type="entry name" value="DNA ADENINE METHYLASE"/>
    <property type="match status" value="1"/>
</dbReference>
<feature type="non-terminal residue" evidence="7">
    <location>
        <position position="255"/>
    </location>
</feature>
<evidence type="ECO:0000256" key="1">
    <source>
        <dbReference type="ARBA" id="ARBA00006594"/>
    </source>
</evidence>
<dbReference type="GO" id="GO:0043565">
    <property type="term" value="F:sequence-specific DNA binding"/>
    <property type="evidence" value="ECO:0007669"/>
    <property type="project" value="TreeGrafter"/>
</dbReference>
<dbReference type="Gene3D" id="3.40.50.150">
    <property type="entry name" value="Vaccinia Virus protein VP39"/>
    <property type="match status" value="1"/>
</dbReference>
<dbReference type="PIRSF" id="PIRSF000398">
    <property type="entry name" value="M_m6A_EcoRV"/>
    <property type="match status" value="1"/>
</dbReference>
<protein>
    <recommendedName>
        <fullName evidence="2">site-specific DNA-methyltransferase (adenine-specific)</fullName>
        <ecNumber evidence="2">2.1.1.72</ecNumber>
    </recommendedName>
</protein>
<comment type="similarity">
    <text evidence="1">Belongs to the N(4)/N(6)-methyltransferase family.</text>
</comment>
<evidence type="ECO:0000256" key="6">
    <source>
        <dbReference type="ARBA" id="ARBA00047942"/>
    </source>
</evidence>
<dbReference type="GO" id="GO:0009007">
    <property type="term" value="F:site-specific DNA-methyltransferase (adenine-specific) activity"/>
    <property type="evidence" value="ECO:0007669"/>
    <property type="project" value="UniProtKB-EC"/>
</dbReference>
<proteinExistence type="inferred from homology"/>
<dbReference type="Pfam" id="PF02086">
    <property type="entry name" value="MethyltransfD12"/>
    <property type="match status" value="1"/>
</dbReference>
<organism evidence="7">
    <name type="scientific">marine sediment metagenome</name>
    <dbReference type="NCBI Taxonomy" id="412755"/>
    <lineage>
        <taxon>unclassified sequences</taxon>
        <taxon>metagenomes</taxon>
        <taxon>ecological metagenomes</taxon>
    </lineage>
</organism>
<dbReference type="InterPro" id="IPR023095">
    <property type="entry name" value="Ade_MeTrfase_dom_2"/>
</dbReference>
<sequence>MSEKEKLVFKDVTQDFSKETSKHTVILKKQNRNIINNLPHPFLKWAGGKRQLISQMNKYFPKNFNKYIEPFLGGGAVLFYLKPDFSIIIDINKDLINCYKVIKNNVKDLIDLLKTHKNEKNYYYKIRALDRDQEKFIKLSNIEKASRIIYLNRCCYNGLYRVNSKGQFNVPFGKYKNPNFCDEENLIAASMVLENVKIIHGSFDTCLDYAEKDDFIYFDPPYYPISKTSSFTSYTKENFGEESQKKLFDVFKKLD</sequence>
<dbReference type="InterPro" id="IPR012327">
    <property type="entry name" value="MeTrfase_D12"/>
</dbReference>
<dbReference type="PROSITE" id="PS00092">
    <property type="entry name" value="N6_MTASE"/>
    <property type="match status" value="1"/>
</dbReference>
<evidence type="ECO:0000256" key="4">
    <source>
        <dbReference type="ARBA" id="ARBA00022679"/>
    </source>
</evidence>
<keyword evidence="5" id="KW-0949">S-adenosyl-L-methionine</keyword>
<dbReference type="GO" id="GO:1904047">
    <property type="term" value="F:S-adenosyl-L-methionine binding"/>
    <property type="evidence" value="ECO:0007669"/>
    <property type="project" value="TreeGrafter"/>
</dbReference>
<dbReference type="SUPFAM" id="SSF53335">
    <property type="entry name" value="S-adenosyl-L-methionine-dependent methyltransferases"/>
    <property type="match status" value="1"/>
</dbReference>
<evidence type="ECO:0000256" key="5">
    <source>
        <dbReference type="ARBA" id="ARBA00022691"/>
    </source>
</evidence>
<keyword evidence="3" id="KW-0489">Methyltransferase</keyword>
<dbReference type="EMBL" id="LAZR01013967">
    <property type="protein sequence ID" value="KKM19523.1"/>
    <property type="molecule type" value="Genomic_DNA"/>
</dbReference>
<dbReference type="NCBIfam" id="TIGR00571">
    <property type="entry name" value="dam"/>
    <property type="match status" value="1"/>
</dbReference>
<dbReference type="EC" id="2.1.1.72" evidence="2"/>
<gene>
    <name evidence="7" type="ORF">LCGC14_1654780</name>
</gene>
<name>A0A0F9KBR9_9ZZZZ</name>
<evidence type="ECO:0000256" key="3">
    <source>
        <dbReference type="ARBA" id="ARBA00022603"/>
    </source>
</evidence>
<dbReference type="InterPro" id="IPR029063">
    <property type="entry name" value="SAM-dependent_MTases_sf"/>
</dbReference>
<dbReference type="GO" id="GO:0032259">
    <property type="term" value="P:methylation"/>
    <property type="evidence" value="ECO:0007669"/>
    <property type="project" value="UniProtKB-KW"/>
</dbReference>
<comment type="caution">
    <text evidence="7">The sequence shown here is derived from an EMBL/GenBank/DDBJ whole genome shotgun (WGS) entry which is preliminary data.</text>
</comment>
<dbReference type="InterPro" id="IPR012263">
    <property type="entry name" value="M_m6A_EcoRV"/>
</dbReference>
<keyword evidence="4" id="KW-0808">Transferase</keyword>
<accession>A0A0F9KBR9</accession>
<dbReference type="InterPro" id="IPR002052">
    <property type="entry name" value="DNA_methylase_N6_adenine_CS"/>
</dbReference>
<dbReference type="PANTHER" id="PTHR30481">
    <property type="entry name" value="DNA ADENINE METHYLASE"/>
    <property type="match status" value="1"/>
</dbReference>
<dbReference type="GO" id="GO:0006298">
    <property type="term" value="P:mismatch repair"/>
    <property type="evidence" value="ECO:0007669"/>
    <property type="project" value="TreeGrafter"/>
</dbReference>
<dbReference type="AlphaFoldDB" id="A0A0F9KBR9"/>
<evidence type="ECO:0000313" key="7">
    <source>
        <dbReference type="EMBL" id="KKM19523.1"/>
    </source>
</evidence>
<reference evidence="7" key="1">
    <citation type="journal article" date="2015" name="Nature">
        <title>Complex archaea that bridge the gap between prokaryotes and eukaryotes.</title>
        <authorList>
            <person name="Spang A."/>
            <person name="Saw J.H."/>
            <person name="Jorgensen S.L."/>
            <person name="Zaremba-Niedzwiedzka K."/>
            <person name="Martijn J."/>
            <person name="Lind A.E."/>
            <person name="van Eijk R."/>
            <person name="Schleper C."/>
            <person name="Guy L."/>
            <person name="Ettema T.J."/>
        </authorList>
    </citation>
    <scope>NUCLEOTIDE SEQUENCE</scope>
</reference>